<accession>A0AAD8NX25</accession>
<dbReference type="EC" id="2.3.2.31" evidence="5"/>
<dbReference type="Pfam" id="PF01485">
    <property type="entry name" value="IBR"/>
    <property type="match status" value="1"/>
</dbReference>
<keyword evidence="14" id="KW-0812">Transmembrane</keyword>
<keyword evidence="9 12" id="KW-0863">Zinc-finger</keyword>
<dbReference type="InterPro" id="IPR002867">
    <property type="entry name" value="IBR_dom"/>
</dbReference>
<organism evidence="17 18">
    <name type="scientific">Tagetes erecta</name>
    <name type="common">African marigold</name>
    <dbReference type="NCBI Taxonomy" id="13708"/>
    <lineage>
        <taxon>Eukaryota</taxon>
        <taxon>Viridiplantae</taxon>
        <taxon>Streptophyta</taxon>
        <taxon>Embryophyta</taxon>
        <taxon>Tracheophyta</taxon>
        <taxon>Spermatophyta</taxon>
        <taxon>Magnoliopsida</taxon>
        <taxon>eudicotyledons</taxon>
        <taxon>Gunneridae</taxon>
        <taxon>Pentapetalae</taxon>
        <taxon>asterids</taxon>
        <taxon>campanulids</taxon>
        <taxon>Asterales</taxon>
        <taxon>Asteraceae</taxon>
        <taxon>Asteroideae</taxon>
        <taxon>Heliantheae alliance</taxon>
        <taxon>Tageteae</taxon>
        <taxon>Tagetes</taxon>
    </lineage>
</organism>
<dbReference type="Proteomes" id="UP001229421">
    <property type="component" value="Unassembled WGS sequence"/>
</dbReference>
<keyword evidence="14" id="KW-0472">Membrane</keyword>
<dbReference type="GO" id="GO:0061630">
    <property type="term" value="F:ubiquitin protein ligase activity"/>
    <property type="evidence" value="ECO:0007669"/>
    <property type="project" value="UniProtKB-EC"/>
</dbReference>
<dbReference type="AlphaFoldDB" id="A0AAD8NX25"/>
<feature type="compositionally biased region" description="Polar residues" evidence="13">
    <location>
        <begin position="1"/>
        <end position="16"/>
    </location>
</feature>
<dbReference type="FunFam" id="3.30.40.10:FF:000230">
    <property type="entry name" value="RBR-type E3 ubiquitin transferase"/>
    <property type="match status" value="1"/>
</dbReference>
<evidence type="ECO:0000256" key="4">
    <source>
        <dbReference type="ARBA" id="ARBA00005884"/>
    </source>
</evidence>
<dbReference type="Gene3D" id="1.20.120.1750">
    <property type="match status" value="1"/>
</dbReference>
<dbReference type="EMBL" id="JAUHHV010000005">
    <property type="protein sequence ID" value="KAK1423904.1"/>
    <property type="molecule type" value="Genomic_DNA"/>
</dbReference>
<dbReference type="PANTHER" id="PTHR11685">
    <property type="entry name" value="RBR FAMILY RING FINGER AND IBR DOMAIN-CONTAINING"/>
    <property type="match status" value="1"/>
</dbReference>
<evidence type="ECO:0000256" key="10">
    <source>
        <dbReference type="ARBA" id="ARBA00022786"/>
    </source>
</evidence>
<comment type="cofactor">
    <cofactor evidence="2">
        <name>Zn(2+)</name>
        <dbReference type="ChEBI" id="CHEBI:29105"/>
    </cofactor>
</comment>
<dbReference type="PROSITE" id="PS00518">
    <property type="entry name" value="ZF_RING_1"/>
    <property type="match status" value="1"/>
</dbReference>
<evidence type="ECO:0000259" key="16">
    <source>
        <dbReference type="PROSITE" id="PS51873"/>
    </source>
</evidence>
<comment type="similarity">
    <text evidence="4">Belongs to the RBR family. Ariadne subfamily.</text>
</comment>
<keyword evidence="11" id="KW-0862">Zinc</keyword>
<keyword evidence="6" id="KW-0808">Transferase</keyword>
<sequence>MGNVNQTPQQYSQTAQERPDDQESLLSSSSFTCEICIEEVLPPHKKFNNDNKCIHPFCTECMIKYIQVKLEENISDIKCPALTCDHSLDPLSCRPRIGNQVFDKWCDVLCDSTVLGFVRVYCPYLECSSLVINECGGDLRRCVCPNCKKLFCFRCKIPWHAGYRCDERGEIMDQNDVAFGVLLETKQWMRCPVCRQCIERVEGCNRVLCRCGVQFCYKCGRKMFHCTCHVPCWMFFLFFCMVLGIILFLYTGYRVVRSFL</sequence>
<dbReference type="PROSITE" id="PS51873">
    <property type="entry name" value="TRIAD"/>
    <property type="match status" value="1"/>
</dbReference>
<keyword evidence="10" id="KW-0833">Ubl conjugation pathway</keyword>
<feature type="transmembrane region" description="Helical" evidence="14">
    <location>
        <begin position="233"/>
        <end position="253"/>
    </location>
</feature>
<dbReference type="InterPro" id="IPR017907">
    <property type="entry name" value="Znf_RING_CS"/>
</dbReference>
<keyword evidence="18" id="KW-1185">Reference proteome</keyword>
<evidence type="ECO:0000313" key="18">
    <source>
        <dbReference type="Proteomes" id="UP001229421"/>
    </source>
</evidence>
<name>A0AAD8NX25_TARER</name>
<comment type="caution">
    <text evidence="17">The sequence shown here is derived from an EMBL/GenBank/DDBJ whole genome shotgun (WGS) entry which is preliminary data.</text>
</comment>
<evidence type="ECO:0000256" key="8">
    <source>
        <dbReference type="ARBA" id="ARBA00022737"/>
    </source>
</evidence>
<feature type="domain" description="RING-type" evidence="15">
    <location>
        <begin position="33"/>
        <end position="80"/>
    </location>
</feature>
<comment type="function">
    <text evidence="3">Might act as an E3 ubiquitin-protein ligase, or as part of E3 complex, which accepts ubiquitin from specific E2 ubiquitin-conjugating enzymes and then transfers it to substrates.</text>
</comment>
<feature type="domain" description="RING-type" evidence="16">
    <location>
        <begin position="29"/>
        <end position="236"/>
    </location>
</feature>
<dbReference type="SUPFAM" id="SSF57850">
    <property type="entry name" value="RING/U-box"/>
    <property type="match status" value="3"/>
</dbReference>
<dbReference type="InterPro" id="IPR013083">
    <property type="entry name" value="Znf_RING/FYVE/PHD"/>
</dbReference>
<evidence type="ECO:0000256" key="9">
    <source>
        <dbReference type="ARBA" id="ARBA00022771"/>
    </source>
</evidence>
<gene>
    <name evidence="17" type="ORF">QVD17_19214</name>
</gene>
<dbReference type="InterPro" id="IPR001841">
    <property type="entry name" value="Znf_RING"/>
</dbReference>
<comment type="catalytic activity">
    <reaction evidence="1">
        <text>[E2 ubiquitin-conjugating enzyme]-S-ubiquitinyl-L-cysteine + [acceptor protein]-L-lysine = [E2 ubiquitin-conjugating enzyme]-L-cysteine + [acceptor protein]-N(6)-ubiquitinyl-L-lysine.</text>
        <dbReference type="EC" id="2.3.2.31"/>
    </reaction>
</comment>
<proteinExistence type="inferred from homology"/>
<dbReference type="GO" id="GO:0008270">
    <property type="term" value="F:zinc ion binding"/>
    <property type="evidence" value="ECO:0007669"/>
    <property type="project" value="UniProtKB-KW"/>
</dbReference>
<keyword evidence="8" id="KW-0677">Repeat</keyword>
<reference evidence="17" key="1">
    <citation type="journal article" date="2023" name="bioRxiv">
        <title>Improved chromosome-level genome assembly for marigold (Tagetes erecta).</title>
        <authorList>
            <person name="Jiang F."/>
            <person name="Yuan L."/>
            <person name="Wang S."/>
            <person name="Wang H."/>
            <person name="Xu D."/>
            <person name="Wang A."/>
            <person name="Fan W."/>
        </authorList>
    </citation>
    <scope>NUCLEOTIDE SEQUENCE</scope>
    <source>
        <strain evidence="17">WSJ</strain>
        <tissue evidence="17">Leaf</tissue>
    </source>
</reference>
<feature type="region of interest" description="Disordered" evidence="13">
    <location>
        <begin position="1"/>
        <end position="22"/>
    </location>
</feature>
<evidence type="ECO:0000256" key="5">
    <source>
        <dbReference type="ARBA" id="ARBA00012251"/>
    </source>
</evidence>
<evidence type="ECO:0000256" key="14">
    <source>
        <dbReference type="SAM" id="Phobius"/>
    </source>
</evidence>
<evidence type="ECO:0000259" key="15">
    <source>
        <dbReference type="PROSITE" id="PS50089"/>
    </source>
</evidence>
<evidence type="ECO:0000256" key="3">
    <source>
        <dbReference type="ARBA" id="ARBA00003976"/>
    </source>
</evidence>
<evidence type="ECO:0000313" key="17">
    <source>
        <dbReference type="EMBL" id="KAK1423904.1"/>
    </source>
</evidence>
<dbReference type="SMART" id="SM00647">
    <property type="entry name" value="IBR"/>
    <property type="match status" value="1"/>
</dbReference>
<evidence type="ECO:0000256" key="2">
    <source>
        <dbReference type="ARBA" id="ARBA00001947"/>
    </source>
</evidence>
<dbReference type="PROSITE" id="PS50089">
    <property type="entry name" value="ZF_RING_2"/>
    <property type="match status" value="1"/>
</dbReference>
<protein>
    <recommendedName>
        <fullName evidence="5">RBR-type E3 ubiquitin transferase</fullName>
        <ecNumber evidence="5">2.3.2.31</ecNumber>
    </recommendedName>
</protein>
<evidence type="ECO:0000256" key="7">
    <source>
        <dbReference type="ARBA" id="ARBA00022723"/>
    </source>
</evidence>
<dbReference type="InterPro" id="IPR031127">
    <property type="entry name" value="E3_UB_ligase_RBR"/>
</dbReference>
<evidence type="ECO:0000256" key="1">
    <source>
        <dbReference type="ARBA" id="ARBA00001798"/>
    </source>
</evidence>
<keyword evidence="7" id="KW-0479">Metal-binding</keyword>
<dbReference type="InterPro" id="IPR044066">
    <property type="entry name" value="TRIAD_supradom"/>
</dbReference>
<evidence type="ECO:0000256" key="12">
    <source>
        <dbReference type="PROSITE-ProRule" id="PRU00175"/>
    </source>
</evidence>
<evidence type="ECO:0000256" key="11">
    <source>
        <dbReference type="ARBA" id="ARBA00022833"/>
    </source>
</evidence>
<evidence type="ECO:0000256" key="13">
    <source>
        <dbReference type="SAM" id="MobiDB-lite"/>
    </source>
</evidence>
<dbReference type="Gene3D" id="3.30.40.10">
    <property type="entry name" value="Zinc/RING finger domain, C3HC4 (zinc finger)"/>
    <property type="match status" value="1"/>
</dbReference>
<evidence type="ECO:0000256" key="6">
    <source>
        <dbReference type="ARBA" id="ARBA00022679"/>
    </source>
</evidence>
<dbReference type="GO" id="GO:0016567">
    <property type="term" value="P:protein ubiquitination"/>
    <property type="evidence" value="ECO:0007669"/>
    <property type="project" value="InterPro"/>
</dbReference>
<keyword evidence="14" id="KW-1133">Transmembrane helix</keyword>